<dbReference type="Gramene" id="TraesCAD_scaffold_064906_01G000100.1">
    <property type="protein sequence ID" value="TraesCAD_scaffold_064906_01G000100.1"/>
    <property type="gene ID" value="TraesCAD_scaffold_064906_01G000100"/>
</dbReference>
<sequence length="228" mass="25123">MKSRNLYSLREDLNKAAVAVIWMPLFFWIPIGCAFFRLNGLPPKFSLQVTDATSPEAPQTAVPADPVSSSTAFNLTLHAVNRRPGDRCYRHGEAAVLYSGLTVAWGRTPRFCVGAMDARDVTVVAWADDGVELPTLLRDKMAAERRAGSVELEVDVRLFRGDDGSARPTWMRCKVTTGGPKPPDGVPCTVFAQKNWASDIGPYWMQTLMASGCSRLETIVHDLFNQFG</sequence>
<dbReference type="Gramene" id="TraesCS3A02G249700.1">
    <property type="protein sequence ID" value="TraesCS3A02G249700.1.cds1"/>
    <property type="gene ID" value="TraesCS3A02G249700"/>
</dbReference>
<name>A0A3B6EL46_WHEAT</name>
<evidence type="ECO:0000256" key="1">
    <source>
        <dbReference type="SAM" id="Phobius"/>
    </source>
</evidence>
<keyword evidence="1" id="KW-0472">Membrane</keyword>
<dbReference type="Gramene" id="TraesCS3A03G0641200.1">
    <property type="protein sequence ID" value="TraesCS3A03G0641200.1.CDS1"/>
    <property type="gene ID" value="TraesCS3A03G0641200"/>
</dbReference>
<feature type="transmembrane region" description="Helical" evidence="1">
    <location>
        <begin position="16"/>
        <end position="38"/>
    </location>
</feature>
<dbReference type="PANTHER" id="PTHR33994:SF38">
    <property type="entry name" value="LATE EMBRYOGENESIS ABUNDANT PROTEIN LEA-2 SUBGROUP DOMAIN-CONTAINING PROTEIN"/>
    <property type="match status" value="1"/>
</dbReference>
<protein>
    <submittedName>
        <fullName evidence="2">Uncharacterized protein</fullName>
    </submittedName>
</protein>
<dbReference type="Gramene" id="TraesCLE_scaffold_057165_01G000100.1">
    <property type="protein sequence ID" value="TraesCLE_scaffold_057165_01G000100.1"/>
    <property type="gene ID" value="TraesCLE_scaffold_057165_01G000100"/>
</dbReference>
<dbReference type="Gramene" id="TraesROB_scaffold_057288_01G000100.1">
    <property type="protein sequence ID" value="TraesROB_scaffold_057288_01G000100.1"/>
    <property type="gene ID" value="TraesROB_scaffold_057288_01G000100"/>
</dbReference>
<accession>A0A3B6EL46</accession>
<keyword evidence="1" id="KW-0812">Transmembrane</keyword>
<organism evidence="2">
    <name type="scientific">Triticum aestivum</name>
    <name type="common">Wheat</name>
    <dbReference type="NCBI Taxonomy" id="4565"/>
    <lineage>
        <taxon>Eukaryota</taxon>
        <taxon>Viridiplantae</taxon>
        <taxon>Streptophyta</taxon>
        <taxon>Embryophyta</taxon>
        <taxon>Tracheophyta</taxon>
        <taxon>Spermatophyta</taxon>
        <taxon>Magnoliopsida</taxon>
        <taxon>Liliopsida</taxon>
        <taxon>Poales</taxon>
        <taxon>Poaceae</taxon>
        <taxon>BOP clade</taxon>
        <taxon>Pooideae</taxon>
        <taxon>Triticodae</taxon>
        <taxon>Triticeae</taxon>
        <taxon>Triticinae</taxon>
        <taxon>Triticum</taxon>
    </lineage>
</organism>
<keyword evidence="1" id="KW-1133">Transmembrane helix</keyword>
<reference evidence="2" key="2">
    <citation type="submission" date="2018-10" db="UniProtKB">
        <authorList>
            <consortium name="EnsemblPlants"/>
        </authorList>
    </citation>
    <scope>IDENTIFICATION</scope>
</reference>
<dbReference type="Gramene" id="TraesRN3A0100657900.1">
    <property type="protein sequence ID" value="TraesRN3A0100657900.1"/>
    <property type="gene ID" value="TraesRN3A0100657900"/>
</dbReference>
<dbReference type="EnsemblPlants" id="TraesCS3A02G249700.1">
    <property type="protein sequence ID" value="TraesCS3A02G249700.1.cds1"/>
    <property type="gene ID" value="TraesCS3A02G249700"/>
</dbReference>
<dbReference type="OMA" id="SDIAPRW"/>
<reference evidence="2" key="1">
    <citation type="submission" date="2018-08" db="EMBL/GenBank/DDBJ databases">
        <authorList>
            <person name="Rossello M."/>
        </authorList>
    </citation>
    <scope>NUCLEOTIDE SEQUENCE [LARGE SCALE GENOMIC DNA]</scope>
    <source>
        <strain evidence="2">cv. Chinese Spring</strain>
    </source>
</reference>
<evidence type="ECO:0000313" key="3">
    <source>
        <dbReference type="Proteomes" id="UP000019116"/>
    </source>
</evidence>
<dbReference type="Gramene" id="TraesPARA_EIv1.0_0832510.1">
    <property type="protein sequence ID" value="TraesPARA_EIv1.0_0832510.1.CDS1"/>
    <property type="gene ID" value="TraesPARA_EIv1.0_0832510"/>
</dbReference>
<dbReference type="Proteomes" id="UP000019116">
    <property type="component" value="Chromosome 3A"/>
</dbReference>
<dbReference type="AlphaFoldDB" id="A0A3B6EL46"/>
<evidence type="ECO:0000313" key="2">
    <source>
        <dbReference type="EnsemblPlants" id="TraesCS3A02G249700.1.cds1"/>
    </source>
</evidence>
<dbReference type="OrthoDB" id="647957at2759"/>
<dbReference type="PANTHER" id="PTHR33994">
    <property type="entry name" value="OS04G0515000 PROTEIN"/>
    <property type="match status" value="1"/>
</dbReference>
<dbReference type="SMR" id="A0A3B6EL46"/>
<keyword evidence="3" id="KW-1185">Reference proteome</keyword>
<dbReference type="Gramene" id="TraesWEE_scaffold_052227_01G000300.1">
    <property type="protein sequence ID" value="TraesWEE_scaffold_052227_01G000300.1"/>
    <property type="gene ID" value="TraesWEE_scaffold_052227_01G000300"/>
</dbReference>
<proteinExistence type="predicted"/>